<keyword evidence="25" id="KW-1185">Reference proteome</keyword>
<feature type="domain" description="Protein kinase" evidence="23">
    <location>
        <begin position="678"/>
        <end position="958"/>
    </location>
</feature>
<dbReference type="InterPro" id="IPR032675">
    <property type="entry name" value="LRR_dom_sf"/>
</dbReference>
<dbReference type="Pfam" id="PF00560">
    <property type="entry name" value="LRR_1"/>
    <property type="match status" value="7"/>
</dbReference>
<evidence type="ECO:0000256" key="19">
    <source>
        <dbReference type="ARBA" id="ARBA00023180"/>
    </source>
</evidence>
<dbReference type="InterPro" id="IPR001611">
    <property type="entry name" value="Leu-rich_rpt"/>
</dbReference>
<keyword evidence="6" id="KW-0723">Serine/threonine-protein kinase</keyword>
<dbReference type="InterPro" id="IPR000719">
    <property type="entry name" value="Prot_kinase_dom"/>
</dbReference>
<evidence type="ECO:0000256" key="7">
    <source>
        <dbReference type="ARBA" id="ARBA00022553"/>
    </source>
</evidence>
<comment type="catalytic activity">
    <reaction evidence="20">
        <text>L-threonyl-[protein] + ATP = O-phospho-L-threonyl-[protein] + ADP + H(+)</text>
        <dbReference type="Rhea" id="RHEA:46608"/>
        <dbReference type="Rhea" id="RHEA-COMP:11060"/>
        <dbReference type="Rhea" id="RHEA-COMP:11605"/>
        <dbReference type="ChEBI" id="CHEBI:15378"/>
        <dbReference type="ChEBI" id="CHEBI:30013"/>
        <dbReference type="ChEBI" id="CHEBI:30616"/>
        <dbReference type="ChEBI" id="CHEBI:61977"/>
        <dbReference type="ChEBI" id="CHEBI:456216"/>
        <dbReference type="EC" id="2.7.11.1"/>
    </reaction>
</comment>
<keyword evidence="5" id="KW-1003">Cell membrane</keyword>
<keyword evidence="11" id="KW-0732">Signal</keyword>
<keyword evidence="18 24" id="KW-0675">Receptor</keyword>
<dbReference type="PANTHER" id="PTHR27000:SF642">
    <property type="entry name" value="INACTIVE LEUCINE-RICH REPEAT RECEPTOR KINASE XIAO-RELATED"/>
    <property type="match status" value="1"/>
</dbReference>
<dbReference type="GO" id="GO:0005524">
    <property type="term" value="F:ATP binding"/>
    <property type="evidence" value="ECO:0007669"/>
    <property type="project" value="UniProtKB-UniRule"/>
</dbReference>
<dbReference type="Gene3D" id="1.10.510.10">
    <property type="entry name" value="Transferase(Phosphotransferase) domain 1"/>
    <property type="match status" value="1"/>
</dbReference>
<dbReference type="InterPro" id="IPR011009">
    <property type="entry name" value="Kinase-like_dom_sf"/>
</dbReference>
<dbReference type="Gene3D" id="3.30.200.20">
    <property type="entry name" value="Phosphorylase Kinase, domain 1"/>
    <property type="match status" value="1"/>
</dbReference>
<dbReference type="GO" id="GO:0005886">
    <property type="term" value="C:plasma membrane"/>
    <property type="evidence" value="ECO:0007669"/>
    <property type="project" value="UniProtKB-SubCell"/>
</dbReference>
<evidence type="ECO:0000313" key="24">
    <source>
        <dbReference type="EMBL" id="CAA0809866.1"/>
    </source>
</evidence>
<evidence type="ECO:0000256" key="22">
    <source>
        <dbReference type="PROSITE-ProRule" id="PRU10141"/>
    </source>
</evidence>
<dbReference type="FunFam" id="1.10.510.10:FF:000358">
    <property type="entry name" value="Putative leucine-rich repeat receptor-like serine/threonine-protein kinase"/>
    <property type="match status" value="1"/>
</dbReference>
<protein>
    <recommendedName>
        <fullName evidence="4">non-specific serine/threonine protein kinase</fullName>
        <ecNumber evidence="4">2.7.11.1</ecNumber>
    </recommendedName>
</protein>
<name>A0A9N7MLA7_STRHE</name>
<sequence length="978" mass="106898">MEIKFPFPLALYLSLLLLNHNHHHQTLSSPIFNLTTDRQSLVAFRAAIISDPTETLTANWSSAANSTSPCNWAHVSCGPRHRRVTSLNISGLGLVGPISPHLGNLTFLRTLDIGSNNLTGPIPPELSNLRRLVTLNLASNRLVGPIPSPIFNVSSFIERIDMGGNMLSGGLPDDVCGNFPRLERLRLSENGLEGRIPANISDCRGLEELRLAGNNFIGEIPSGVWSLPRLRVLSLYENQLTGFSAREQGYVAQIEVLDVGENNLRGNLPSFIFNISSLVTLNLSSNNLSGSFPTDATYNLPALQLLYLDSNNLTGRIPNQLGSLPSLTTLVQSHLPYSIFRHSLTILSLQQNLLSGTLPHDIIPPQSSLQQLILSLNRLSGPIPSSIVNASALTLLELNRNSFSGPIPNFGTLTNLRALRLWENNLTTNGELTFISSLIGCRNLQVLEISDNQLNGTLPASVGNLSPSLTRFVASRCEIVGPIPPEFRNLENLEALALTGNRLTGSIPSDIGELSRLYTLALGGNRLSGHISIDLCRLSRLGQLYLYDNALVGQVPDCLGELDSLTKIYVNSNNLNSTIPLGLWDIRDLSVLNLSQNSFDGQLSPRVGSLTALRTLDLSSNQLTGNIPSSIDDFAVLLLRRRWKKKLRARRAAPAELELKAAYKRISYLELERHTNSFDEANLLGRGGFGSVFRASLDDGSEVAVKVFDMQSEAGEKSFDTESEILSTIRHRNLVPVIGCCANTEFKALILGYMSNGSLEKWLHSGGDRQFLDLEKRLSVATDVALALEYLHHGHTFPVVHCDVKPSNVLLDEDMMAHVADFGISKLFDDGETMVLTKTLATVGYAAPEYGSEGKVSTSGDVYSYGILLLEMFTGKKPTDDTFSSEMSLHEWVHRALAQENGPNEVVGPGLLSTDDLHFEAHEKCILSVFELAMKCTAMSPDERINMVQAVAAVHNIRAKLTKSTVETNNIRRLGLGV</sequence>
<dbReference type="OrthoDB" id="676979at2759"/>
<dbReference type="PRINTS" id="PR00019">
    <property type="entry name" value="LEURICHRPT"/>
</dbReference>
<dbReference type="EMBL" id="CACSLK010004199">
    <property type="protein sequence ID" value="CAA0809866.1"/>
    <property type="molecule type" value="Genomic_DNA"/>
</dbReference>
<dbReference type="SMART" id="SM00220">
    <property type="entry name" value="S_TKc"/>
    <property type="match status" value="1"/>
</dbReference>
<evidence type="ECO:0000259" key="23">
    <source>
        <dbReference type="PROSITE" id="PS50011"/>
    </source>
</evidence>
<evidence type="ECO:0000256" key="14">
    <source>
        <dbReference type="ARBA" id="ARBA00022777"/>
    </source>
</evidence>
<keyword evidence="15 22" id="KW-0067">ATP-binding</keyword>
<keyword evidence="12" id="KW-0677">Repeat</keyword>
<reference evidence="24" key="1">
    <citation type="submission" date="2019-12" db="EMBL/GenBank/DDBJ databases">
        <authorList>
            <person name="Scholes J."/>
        </authorList>
    </citation>
    <scope>NUCLEOTIDE SEQUENCE</scope>
</reference>
<dbReference type="Proteomes" id="UP001153555">
    <property type="component" value="Unassembled WGS sequence"/>
</dbReference>
<evidence type="ECO:0000256" key="8">
    <source>
        <dbReference type="ARBA" id="ARBA00022614"/>
    </source>
</evidence>
<dbReference type="PANTHER" id="PTHR27000">
    <property type="entry name" value="LEUCINE-RICH REPEAT RECEPTOR-LIKE PROTEIN KINASE FAMILY PROTEIN-RELATED"/>
    <property type="match status" value="1"/>
</dbReference>
<dbReference type="InterPro" id="IPR017441">
    <property type="entry name" value="Protein_kinase_ATP_BS"/>
</dbReference>
<keyword evidence="19" id="KW-0325">Glycoprotein</keyword>
<dbReference type="GO" id="GO:0006952">
    <property type="term" value="P:defense response"/>
    <property type="evidence" value="ECO:0007669"/>
    <property type="project" value="UniProtKB-ARBA"/>
</dbReference>
<evidence type="ECO:0000256" key="4">
    <source>
        <dbReference type="ARBA" id="ARBA00012513"/>
    </source>
</evidence>
<evidence type="ECO:0000256" key="1">
    <source>
        <dbReference type="ARBA" id="ARBA00004162"/>
    </source>
</evidence>
<keyword evidence="10" id="KW-0812">Transmembrane</keyword>
<comment type="catalytic activity">
    <reaction evidence="21">
        <text>L-seryl-[protein] + ATP = O-phospho-L-seryl-[protein] + ADP + H(+)</text>
        <dbReference type="Rhea" id="RHEA:17989"/>
        <dbReference type="Rhea" id="RHEA-COMP:9863"/>
        <dbReference type="Rhea" id="RHEA-COMP:11604"/>
        <dbReference type="ChEBI" id="CHEBI:15378"/>
        <dbReference type="ChEBI" id="CHEBI:29999"/>
        <dbReference type="ChEBI" id="CHEBI:30616"/>
        <dbReference type="ChEBI" id="CHEBI:83421"/>
        <dbReference type="ChEBI" id="CHEBI:456216"/>
        <dbReference type="EC" id="2.7.11.1"/>
    </reaction>
</comment>
<dbReference type="PROSITE" id="PS00108">
    <property type="entry name" value="PROTEIN_KINASE_ST"/>
    <property type="match status" value="1"/>
</dbReference>
<dbReference type="FunFam" id="3.30.200.20:FF:000661">
    <property type="entry name" value="Serine-threonine protein kinase plant-type"/>
    <property type="match status" value="1"/>
</dbReference>
<evidence type="ECO:0000256" key="2">
    <source>
        <dbReference type="ARBA" id="ARBA00004479"/>
    </source>
</evidence>
<dbReference type="SMART" id="SM00369">
    <property type="entry name" value="LRR_TYP"/>
    <property type="match status" value="9"/>
</dbReference>
<dbReference type="InterPro" id="IPR003591">
    <property type="entry name" value="Leu-rich_rpt_typical-subtyp"/>
</dbReference>
<proteinExistence type="inferred from homology"/>
<dbReference type="Pfam" id="PF13855">
    <property type="entry name" value="LRR_8"/>
    <property type="match status" value="1"/>
</dbReference>
<dbReference type="SUPFAM" id="SSF52058">
    <property type="entry name" value="L domain-like"/>
    <property type="match status" value="1"/>
</dbReference>
<comment type="caution">
    <text evidence="24">The sequence shown here is derived from an EMBL/GenBank/DDBJ whole genome shotgun (WGS) entry which is preliminary data.</text>
</comment>
<keyword evidence="8" id="KW-0433">Leucine-rich repeat</keyword>
<evidence type="ECO:0000256" key="12">
    <source>
        <dbReference type="ARBA" id="ARBA00022737"/>
    </source>
</evidence>
<evidence type="ECO:0000256" key="21">
    <source>
        <dbReference type="ARBA" id="ARBA00048679"/>
    </source>
</evidence>
<organism evidence="24 25">
    <name type="scientific">Striga hermonthica</name>
    <name type="common">Purple witchweed</name>
    <name type="synonym">Buchnera hermonthica</name>
    <dbReference type="NCBI Taxonomy" id="68872"/>
    <lineage>
        <taxon>Eukaryota</taxon>
        <taxon>Viridiplantae</taxon>
        <taxon>Streptophyta</taxon>
        <taxon>Embryophyta</taxon>
        <taxon>Tracheophyta</taxon>
        <taxon>Spermatophyta</taxon>
        <taxon>Magnoliopsida</taxon>
        <taxon>eudicotyledons</taxon>
        <taxon>Gunneridae</taxon>
        <taxon>Pentapetalae</taxon>
        <taxon>asterids</taxon>
        <taxon>lamiids</taxon>
        <taxon>Lamiales</taxon>
        <taxon>Orobanchaceae</taxon>
        <taxon>Buchnereae</taxon>
        <taxon>Striga</taxon>
    </lineage>
</organism>
<evidence type="ECO:0000256" key="15">
    <source>
        <dbReference type="ARBA" id="ARBA00022840"/>
    </source>
</evidence>
<keyword evidence="14 24" id="KW-0418">Kinase</keyword>
<keyword evidence="17" id="KW-0472">Membrane</keyword>
<dbReference type="Pfam" id="PF00069">
    <property type="entry name" value="Pkinase"/>
    <property type="match status" value="1"/>
</dbReference>
<dbReference type="GO" id="GO:0004674">
    <property type="term" value="F:protein serine/threonine kinase activity"/>
    <property type="evidence" value="ECO:0007669"/>
    <property type="project" value="UniProtKB-KW"/>
</dbReference>
<keyword evidence="7" id="KW-0597">Phosphoprotein</keyword>
<gene>
    <name evidence="24" type="ORF">SHERM_11775</name>
</gene>
<dbReference type="PROSITE" id="PS50011">
    <property type="entry name" value="PROTEIN_KINASE_DOM"/>
    <property type="match status" value="1"/>
</dbReference>
<evidence type="ECO:0000256" key="6">
    <source>
        <dbReference type="ARBA" id="ARBA00022527"/>
    </source>
</evidence>
<comment type="similarity">
    <text evidence="3">Belongs to the protein kinase superfamily. Ser/Thr protein kinase family.</text>
</comment>
<evidence type="ECO:0000256" key="3">
    <source>
        <dbReference type="ARBA" id="ARBA00008684"/>
    </source>
</evidence>
<evidence type="ECO:0000256" key="10">
    <source>
        <dbReference type="ARBA" id="ARBA00022692"/>
    </source>
</evidence>
<evidence type="ECO:0000313" key="25">
    <source>
        <dbReference type="Proteomes" id="UP001153555"/>
    </source>
</evidence>
<dbReference type="FunFam" id="3.80.10.10:FF:000095">
    <property type="entry name" value="LRR receptor-like serine/threonine-protein kinase GSO1"/>
    <property type="match status" value="2"/>
</dbReference>
<keyword evidence="9" id="KW-0808">Transferase</keyword>
<dbReference type="SUPFAM" id="SSF52047">
    <property type="entry name" value="RNI-like"/>
    <property type="match status" value="1"/>
</dbReference>
<keyword evidence="13 22" id="KW-0547">Nucleotide-binding</keyword>
<dbReference type="EC" id="2.7.11.1" evidence="4"/>
<dbReference type="InterPro" id="IPR013210">
    <property type="entry name" value="LRR_N_plant-typ"/>
</dbReference>
<dbReference type="InterPro" id="IPR008271">
    <property type="entry name" value="Ser/Thr_kinase_AS"/>
</dbReference>
<dbReference type="SUPFAM" id="SSF56112">
    <property type="entry name" value="Protein kinase-like (PK-like)"/>
    <property type="match status" value="1"/>
</dbReference>
<accession>A0A9N7MLA7</accession>
<evidence type="ECO:0000256" key="17">
    <source>
        <dbReference type="ARBA" id="ARBA00023136"/>
    </source>
</evidence>
<evidence type="ECO:0000256" key="20">
    <source>
        <dbReference type="ARBA" id="ARBA00047899"/>
    </source>
</evidence>
<dbReference type="GO" id="GO:0051707">
    <property type="term" value="P:response to other organism"/>
    <property type="evidence" value="ECO:0007669"/>
    <property type="project" value="UniProtKB-ARBA"/>
</dbReference>
<keyword evidence="16" id="KW-1133">Transmembrane helix</keyword>
<comment type="subcellular location">
    <subcellularLocation>
        <location evidence="1">Cell membrane</location>
        <topology evidence="1">Single-pass membrane protein</topology>
    </subcellularLocation>
    <subcellularLocation>
        <location evidence="2">Membrane</location>
        <topology evidence="2">Single-pass type I membrane protein</topology>
    </subcellularLocation>
</comment>
<feature type="binding site" evidence="22">
    <location>
        <position position="706"/>
    </location>
    <ligand>
        <name>ATP</name>
        <dbReference type="ChEBI" id="CHEBI:30616"/>
    </ligand>
</feature>
<dbReference type="AlphaFoldDB" id="A0A9N7MLA7"/>
<dbReference type="Pfam" id="PF08263">
    <property type="entry name" value="LRRNT_2"/>
    <property type="match status" value="1"/>
</dbReference>
<evidence type="ECO:0000256" key="5">
    <source>
        <dbReference type="ARBA" id="ARBA00022475"/>
    </source>
</evidence>
<evidence type="ECO:0000256" key="11">
    <source>
        <dbReference type="ARBA" id="ARBA00022729"/>
    </source>
</evidence>
<evidence type="ECO:0000256" key="13">
    <source>
        <dbReference type="ARBA" id="ARBA00022741"/>
    </source>
</evidence>
<dbReference type="PROSITE" id="PS00107">
    <property type="entry name" value="PROTEIN_KINASE_ATP"/>
    <property type="match status" value="1"/>
</dbReference>
<dbReference type="Gene3D" id="3.80.10.10">
    <property type="entry name" value="Ribonuclease Inhibitor"/>
    <property type="match status" value="5"/>
</dbReference>
<evidence type="ECO:0000256" key="16">
    <source>
        <dbReference type="ARBA" id="ARBA00022989"/>
    </source>
</evidence>
<evidence type="ECO:0000256" key="18">
    <source>
        <dbReference type="ARBA" id="ARBA00023170"/>
    </source>
</evidence>
<evidence type="ECO:0000256" key="9">
    <source>
        <dbReference type="ARBA" id="ARBA00022679"/>
    </source>
</evidence>